<evidence type="ECO:0000313" key="8">
    <source>
        <dbReference type="Proteomes" id="UP000734854"/>
    </source>
</evidence>
<evidence type="ECO:0000256" key="2">
    <source>
        <dbReference type="ARBA" id="ARBA00010199"/>
    </source>
</evidence>
<keyword evidence="4 6" id="KW-1133">Transmembrane helix</keyword>
<feature type="transmembrane region" description="Helical" evidence="6">
    <location>
        <begin position="335"/>
        <end position="355"/>
    </location>
</feature>
<comment type="similarity">
    <text evidence="2 6">Belongs to the multi antimicrobial extrusion (MATE) (TC 2.A.66.1) family.</text>
</comment>
<evidence type="ECO:0000256" key="3">
    <source>
        <dbReference type="ARBA" id="ARBA00022692"/>
    </source>
</evidence>
<dbReference type="PANTHER" id="PTHR11206">
    <property type="entry name" value="MULTIDRUG RESISTANCE PROTEIN"/>
    <property type="match status" value="1"/>
</dbReference>
<feature type="transmembrane region" description="Helical" evidence="6">
    <location>
        <begin position="79"/>
        <end position="100"/>
    </location>
</feature>
<dbReference type="InterPro" id="IPR045069">
    <property type="entry name" value="MATE_euk"/>
</dbReference>
<dbReference type="InterPro" id="IPR002528">
    <property type="entry name" value="MATE_fam"/>
</dbReference>
<dbReference type="GO" id="GO:0042910">
    <property type="term" value="F:xenobiotic transmembrane transporter activity"/>
    <property type="evidence" value="ECO:0007669"/>
    <property type="project" value="InterPro"/>
</dbReference>
<evidence type="ECO:0000256" key="4">
    <source>
        <dbReference type="ARBA" id="ARBA00022989"/>
    </source>
</evidence>
<feature type="transmembrane region" description="Helical" evidence="6">
    <location>
        <begin position="38"/>
        <end position="59"/>
    </location>
</feature>
<dbReference type="NCBIfam" id="TIGR00797">
    <property type="entry name" value="matE"/>
    <property type="match status" value="1"/>
</dbReference>
<feature type="transmembrane region" description="Helical" evidence="6">
    <location>
        <begin position="112"/>
        <end position="133"/>
    </location>
</feature>
<comment type="subcellular location">
    <subcellularLocation>
        <location evidence="1">Membrane</location>
        <topology evidence="1">Multi-pass membrane protein</topology>
    </subcellularLocation>
</comment>
<evidence type="ECO:0000256" key="6">
    <source>
        <dbReference type="RuleBase" id="RU004914"/>
    </source>
</evidence>
<dbReference type="AlphaFoldDB" id="A0A8J5KPI5"/>
<feature type="transmembrane region" description="Helical" evidence="6">
    <location>
        <begin position="367"/>
        <end position="386"/>
    </location>
</feature>
<dbReference type="GO" id="GO:0015297">
    <property type="term" value="F:antiporter activity"/>
    <property type="evidence" value="ECO:0007669"/>
    <property type="project" value="InterPro"/>
</dbReference>
<organism evidence="7 8">
    <name type="scientific">Zingiber officinale</name>
    <name type="common">Ginger</name>
    <name type="synonym">Amomum zingiber</name>
    <dbReference type="NCBI Taxonomy" id="94328"/>
    <lineage>
        <taxon>Eukaryota</taxon>
        <taxon>Viridiplantae</taxon>
        <taxon>Streptophyta</taxon>
        <taxon>Embryophyta</taxon>
        <taxon>Tracheophyta</taxon>
        <taxon>Spermatophyta</taxon>
        <taxon>Magnoliopsida</taxon>
        <taxon>Liliopsida</taxon>
        <taxon>Zingiberales</taxon>
        <taxon>Zingiberaceae</taxon>
        <taxon>Zingiber</taxon>
    </lineage>
</organism>
<sequence>MDDEEKQARRNDGEDHYKRWLSYVNEVALELRQLGQAVLPMMMASFLIFSKILISMLFLGRLGDAELAGGSQAIGFANISGYNVLMGLALGMEPICGQAFGARQWAVLTQTLHKTILLLLIVTVPVAIIWLNVQPILLKLGQDAVITSITKDYLLWSLPDLVAQALLQPLNIFLRTQNHINALTIATAFAALLHIPATYFFTFYLGWGVKGVAIASVCNTINNNLAIMAFLFISDNVPKIWTGLSTDCLRGWGRLLKLGLPNAVAACLQWGCYQVLLLLCGLLPDPKSSVAAMGILTQTTGVMYLFPASLGMVLATRVGNELGARRPAAARRTAAVGLALAATGGLLAFAFAAGMRRSWGRMFTDDPVTLALTATALPIVGLCELGNSPQTAGCGVLRGSARPATGAQINLGAFYLVGMPVAVIAGFPLGLGLRGLWFGIVAAQASCVCLVLWAIVRTDWEKEATKAEVLAAEGTIDGGGGQQSGLTEPLVT</sequence>
<dbReference type="Proteomes" id="UP000734854">
    <property type="component" value="Unassembled WGS sequence"/>
</dbReference>
<evidence type="ECO:0000313" key="7">
    <source>
        <dbReference type="EMBL" id="KAG6486154.1"/>
    </source>
</evidence>
<dbReference type="EMBL" id="JACMSC010000015">
    <property type="protein sequence ID" value="KAG6486154.1"/>
    <property type="molecule type" value="Genomic_DNA"/>
</dbReference>
<protein>
    <recommendedName>
        <fullName evidence="6">Protein DETOXIFICATION</fullName>
    </recommendedName>
    <alternativeName>
        <fullName evidence="6">Multidrug and toxic compound extrusion protein</fullName>
    </alternativeName>
</protein>
<feature type="transmembrane region" description="Helical" evidence="6">
    <location>
        <begin position="263"/>
        <end position="284"/>
    </location>
</feature>
<feature type="transmembrane region" description="Helical" evidence="6">
    <location>
        <begin position="153"/>
        <end position="174"/>
    </location>
</feature>
<feature type="transmembrane region" description="Helical" evidence="6">
    <location>
        <begin position="407"/>
        <end position="429"/>
    </location>
</feature>
<keyword evidence="5 6" id="KW-0472">Membrane</keyword>
<feature type="transmembrane region" description="Helical" evidence="6">
    <location>
        <begin position="435"/>
        <end position="456"/>
    </location>
</feature>
<dbReference type="CDD" id="cd13132">
    <property type="entry name" value="MATE_eukaryotic"/>
    <property type="match status" value="1"/>
</dbReference>
<evidence type="ECO:0000256" key="1">
    <source>
        <dbReference type="ARBA" id="ARBA00004141"/>
    </source>
</evidence>
<feature type="transmembrane region" description="Helical" evidence="6">
    <location>
        <begin position="186"/>
        <end position="207"/>
    </location>
</feature>
<dbReference type="GO" id="GO:0016020">
    <property type="term" value="C:membrane"/>
    <property type="evidence" value="ECO:0007669"/>
    <property type="project" value="UniProtKB-SubCell"/>
</dbReference>
<accession>A0A8J5KPI5</accession>
<dbReference type="GO" id="GO:1990961">
    <property type="term" value="P:xenobiotic detoxification by transmembrane export across the plasma membrane"/>
    <property type="evidence" value="ECO:0007669"/>
    <property type="project" value="InterPro"/>
</dbReference>
<reference evidence="7 8" key="1">
    <citation type="submission" date="2020-08" db="EMBL/GenBank/DDBJ databases">
        <title>Plant Genome Project.</title>
        <authorList>
            <person name="Zhang R.-G."/>
        </authorList>
    </citation>
    <scope>NUCLEOTIDE SEQUENCE [LARGE SCALE GENOMIC DNA]</scope>
    <source>
        <tissue evidence="7">Rhizome</tissue>
    </source>
</reference>
<gene>
    <name evidence="7" type="ORF">ZIOFF_054724</name>
</gene>
<proteinExistence type="inferred from homology"/>
<feature type="transmembrane region" description="Helical" evidence="6">
    <location>
        <begin position="290"/>
        <end position="314"/>
    </location>
</feature>
<dbReference type="Pfam" id="PF01554">
    <property type="entry name" value="MatE"/>
    <property type="match status" value="2"/>
</dbReference>
<keyword evidence="8" id="KW-1185">Reference proteome</keyword>
<comment type="caution">
    <text evidence="7">The sequence shown here is derived from an EMBL/GenBank/DDBJ whole genome shotgun (WGS) entry which is preliminary data.</text>
</comment>
<name>A0A8J5KPI5_ZINOF</name>
<evidence type="ECO:0000256" key="5">
    <source>
        <dbReference type="ARBA" id="ARBA00023136"/>
    </source>
</evidence>
<keyword evidence="3 6" id="KW-0812">Transmembrane</keyword>
<feature type="transmembrane region" description="Helical" evidence="6">
    <location>
        <begin position="213"/>
        <end position="233"/>
    </location>
</feature>